<name>A0AAN9TVM6_9HEMI</name>
<dbReference type="EMBL" id="JBBCAQ010000006">
    <property type="protein sequence ID" value="KAK7603595.1"/>
    <property type="molecule type" value="Genomic_DNA"/>
</dbReference>
<keyword evidence="3" id="KW-1185">Reference proteome</keyword>
<feature type="region of interest" description="Disordered" evidence="1">
    <location>
        <begin position="54"/>
        <end position="88"/>
    </location>
</feature>
<protein>
    <submittedName>
        <fullName evidence="2">Uncharacterized protein</fullName>
    </submittedName>
</protein>
<feature type="compositionally biased region" description="Basic and acidic residues" evidence="1">
    <location>
        <begin position="68"/>
        <end position="77"/>
    </location>
</feature>
<evidence type="ECO:0000256" key="1">
    <source>
        <dbReference type="SAM" id="MobiDB-lite"/>
    </source>
</evidence>
<sequence length="88" mass="9492">MGGVPKFYGHDPPIAALLVLGMIVRESSFREGKHGINGVIRALTYIYELREDRDEDPAAAPGSGTEEGATREDRELGPRGASSTCMLM</sequence>
<evidence type="ECO:0000313" key="3">
    <source>
        <dbReference type="Proteomes" id="UP001367676"/>
    </source>
</evidence>
<organism evidence="2 3">
    <name type="scientific">Parthenolecanium corni</name>
    <dbReference type="NCBI Taxonomy" id="536013"/>
    <lineage>
        <taxon>Eukaryota</taxon>
        <taxon>Metazoa</taxon>
        <taxon>Ecdysozoa</taxon>
        <taxon>Arthropoda</taxon>
        <taxon>Hexapoda</taxon>
        <taxon>Insecta</taxon>
        <taxon>Pterygota</taxon>
        <taxon>Neoptera</taxon>
        <taxon>Paraneoptera</taxon>
        <taxon>Hemiptera</taxon>
        <taxon>Sternorrhyncha</taxon>
        <taxon>Coccoidea</taxon>
        <taxon>Coccidae</taxon>
        <taxon>Parthenolecanium</taxon>
    </lineage>
</organism>
<comment type="caution">
    <text evidence="2">The sequence shown here is derived from an EMBL/GenBank/DDBJ whole genome shotgun (WGS) entry which is preliminary data.</text>
</comment>
<gene>
    <name evidence="2" type="ORF">V9T40_003594</name>
</gene>
<dbReference type="AlphaFoldDB" id="A0AAN9TVM6"/>
<dbReference type="Proteomes" id="UP001367676">
    <property type="component" value="Unassembled WGS sequence"/>
</dbReference>
<proteinExistence type="predicted"/>
<accession>A0AAN9TVM6</accession>
<evidence type="ECO:0000313" key="2">
    <source>
        <dbReference type="EMBL" id="KAK7603595.1"/>
    </source>
</evidence>
<reference evidence="2 3" key="1">
    <citation type="submission" date="2024-03" db="EMBL/GenBank/DDBJ databases">
        <title>Adaptation during the transition from Ophiocordyceps entomopathogen to insect associate is accompanied by gene loss and intensified selection.</title>
        <authorList>
            <person name="Ward C.M."/>
            <person name="Onetto C.A."/>
            <person name="Borneman A.R."/>
        </authorList>
    </citation>
    <scope>NUCLEOTIDE SEQUENCE [LARGE SCALE GENOMIC DNA]</scope>
    <source>
        <strain evidence="2">AWRI1</strain>
        <tissue evidence="2">Single Adult Female</tissue>
    </source>
</reference>